<dbReference type="InterPro" id="IPR036380">
    <property type="entry name" value="Isochorismatase-like_sf"/>
</dbReference>
<dbReference type="GeneID" id="70131055"/>
<dbReference type="Proteomes" id="UP000758603">
    <property type="component" value="Unassembled WGS sequence"/>
</dbReference>
<feature type="domain" description="Isochorismatase-like" evidence="3">
    <location>
        <begin position="54"/>
        <end position="257"/>
    </location>
</feature>
<dbReference type="Gene3D" id="3.40.50.850">
    <property type="entry name" value="Isochorismatase-like"/>
    <property type="match status" value="1"/>
</dbReference>
<evidence type="ECO:0000256" key="1">
    <source>
        <dbReference type="ARBA" id="ARBA00006336"/>
    </source>
</evidence>
<proteinExistence type="inferred from homology"/>
<dbReference type="CDD" id="cd00431">
    <property type="entry name" value="cysteine_hydrolases"/>
    <property type="match status" value="1"/>
</dbReference>
<evidence type="ECO:0000313" key="5">
    <source>
        <dbReference type="Proteomes" id="UP000758603"/>
    </source>
</evidence>
<dbReference type="InterPro" id="IPR050272">
    <property type="entry name" value="Isochorismatase-like_hydrls"/>
</dbReference>
<protein>
    <submittedName>
        <fullName evidence="4">Isochorismatase</fullName>
    </submittedName>
</protein>
<comment type="caution">
    <text evidence="4">The sequence shown here is derived from an EMBL/GenBank/DDBJ whole genome shotgun (WGS) entry which is preliminary data.</text>
</comment>
<dbReference type="SUPFAM" id="SSF52499">
    <property type="entry name" value="Isochorismatase-like hydrolases"/>
    <property type="match status" value="1"/>
</dbReference>
<keyword evidence="2" id="KW-0378">Hydrolase</keyword>
<dbReference type="OrthoDB" id="167809at2759"/>
<evidence type="ECO:0000259" key="3">
    <source>
        <dbReference type="Pfam" id="PF00857"/>
    </source>
</evidence>
<keyword evidence="5" id="KW-1185">Reference proteome</keyword>
<accession>A0A9P8URV2</accession>
<dbReference type="RefSeq" id="XP_045962084.1">
    <property type="nucleotide sequence ID" value="XM_046102163.1"/>
</dbReference>
<dbReference type="EMBL" id="JAGPXC010000002">
    <property type="protein sequence ID" value="KAH6657850.1"/>
    <property type="molecule type" value="Genomic_DNA"/>
</dbReference>
<sequence length="265" mass="29000">MGDTVTFGPEGDRWLYNRSTKTYDLTRGKHTQGFTIQTTQGPPGTSFTVDPEKTALIVVDMQNTFLHNKCRDHPTGLATVEPTLTLIHKCRKLGIQVIWLNWGLTEEDLASMPAVVSRSFARSLVEPSHPVRRLGFGADLGDGMGRTLMAGEWNSALYAPLAAAVNSLDKHLPKNRMSGLWNEQTPLWRYLMQSGHRTLMFAGVNTDQCVLGTLTNAYNAGWDCVMVEDCCATTTDGGHDVCVHNVAGSYGFVIDSKSFTAGKSA</sequence>
<evidence type="ECO:0000256" key="2">
    <source>
        <dbReference type="ARBA" id="ARBA00022801"/>
    </source>
</evidence>
<gene>
    <name evidence="4" type="ORF">BKA67DRAFT_556559</name>
</gene>
<dbReference type="PANTHER" id="PTHR43540">
    <property type="entry name" value="PEROXYUREIDOACRYLATE/UREIDOACRYLATE AMIDOHYDROLASE-RELATED"/>
    <property type="match status" value="1"/>
</dbReference>
<dbReference type="Pfam" id="PF00857">
    <property type="entry name" value="Isochorismatase"/>
    <property type="match status" value="1"/>
</dbReference>
<dbReference type="AlphaFoldDB" id="A0A9P8URV2"/>
<organism evidence="4 5">
    <name type="scientific">Truncatella angustata</name>
    <dbReference type="NCBI Taxonomy" id="152316"/>
    <lineage>
        <taxon>Eukaryota</taxon>
        <taxon>Fungi</taxon>
        <taxon>Dikarya</taxon>
        <taxon>Ascomycota</taxon>
        <taxon>Pezizomycotina</taxon>
        <taxon>Sordariomycetes</taxon>
        <taxon>Xylariomycetidae</taxon>
        <taxon>Amphisphaeriales</taxon>
        <taxon>Sporocadaceae</taxon>
        <taxon>Truncatella</taxon>
    </lineage>
</organism>
<evidence type="ECO:0000313" key="4">
    <source>
        <dbReference type="EMBL" id="KAH6657850.1"/>
    </source>
</evidence>
<dbReference type="PANTHER" id="PTHR43540:SF9">
    <property type="entry name" value="FAMILY HYDROLASE, PUTATIVE (AFU_ORTHOLOGUE AFUA_2G08700)-RELATED"/>
    <property type="match status" value="1"/>
</dbReference>
<reference evidence="4" key="1">
    <citation type="journal article" date="2021" name="Nat. Commun.">
        <title>Genetic determinants of endophytism in the Arabidopsis root mycobiome.</title>
        <authorList>
            <person name="Mesny F."/>
            <person name="Miyauchi S."/>
            <person name="Thiergart T."/>
            <person name="Pickel B."/>
            <person name="Atanasova L."/>
            <person name="Karlsson M."/>
            <person name="Huettel B."/>
            <person name="Barry K.W."/>
            <person name="Haridas S."/>
            <person name="Chen C."/>
            <person name="Bauer D."/>
            <person name="Andreopoulos W."/>
            <person name="Pangilinan J."/>
            <person name="LaButti K."/>
            <person name="Riley R."/>
            <person name="Lipzen A."/>
            <person name="Clum A."/>
            <person name="Drula E."/>
            <person name="Henrissat B."/>
            <person name="Kohler A."/>
            <person name="Grigoriev I.V."/>
            <person name="Martin F.M."/>
            <person name="Hacquard S."/>
        </authorList>
    </citation>
    <scope>NUCLEOTIDE SEQUENCE</scope>
    <source>
        <strain evidence="4">MPI-SDFR-AT-0073</strain>
    </source>
</reference>
<dbReference type="InterPro" id="IPR000868">
    <property type="entry name" value="Isochorismatase-like_dom"/>
</dbReference>
<dbReference type="GO" id="GO:0016787">
    <property type="term" value="F:hydrolase activity"/>
    <property type="evidence" value="ECO:0007669"/>
    <property type="project" value="UniProtKB-KW"/>
</dbReference>
<name>A0A9P8URV2_9PEZI</name>
<comment type="similarity">
    <text evidence="1">Belongs to the isochorismatase family.</text>
</comment>